<dbReference type="InterPro" id="IPR029052">
    <property type="entry name" value="Metallo-depent_PP-like"/>
</dbReference>
<keyword evidence="1" id="KW-0479">Metal-binding</keyword>
<evidence type="ECO:0000256" key="3">
    <source>
        <dbReference type="ARBA" id="ARBA00023211"/>
    </source>
</evidence>
<dbReference type="GO" id="GO:0004722">
    <property type="term" value="F:protein serine/threonine phosphatase activity"/>
    <property type="evidence" value="ECO:0007669"/>
    <property type="project" value="UniProtKB-EC"/>
</dbReference>
<keyword evidence="2 4" id="KW-0378">Hydrolase</keyword>
<proteinExistence type="inferred from homology"/>
<dbReference type="Proteomes" id="UP001150062">
    <property type="component" value="Unassembled WGS sequence"/>
</dbReference>
<dbReference type="Gene3D" id="3.60.21.10">
    <property type="match status" value="1"/>
</dbReference>
<dbReference type="PRINTS" id="PR00114">
    <property type="entry name" value="STPHPHTASE"/>
</dbReference>
<dbReference type="EMBL" id="JAOAOG010000323">
    <property type="protein sequence ID" value="KAJ6229152.1"/>
    <property type="molecule type" value="Genomic_DNA"/>
</dbReference>
<protein>
    <recommendedName>
        <fullName evidence="4">Serine/threonine-protein phosphatase</fullName>
        <ecNumber evidence="4">3.1.3.16</ecNumber>
    </recommendedName>
</protein>
<evidence type="ECO:0000256" key="2">
    <source>
        <dbReference type="ARBA" id="ARBA00022801"/>
    </source>
</evidence>
<reference evidence="6" key="2">
    <citation type="submission" date="2022-08" db="EMBL/GenBank/DDBJ databases">
        <title>Novel sulphate-reducing endosymbionts in the free-living metamonad Anaeramoeba.</title>
        <authorList>
            <person name="Jerlstrom-Hultqvist J."/>
            <person name="Cepicka I."/>
            <person name="Gallot-Lavallee L."/>
            <person name="Salas-Leiva D."/>
            <person name="Curtis B.A."/>
            <person name="Zahonova K."/>
            <person name="Pipaliya S."/>
            <person name="Dacks J."/>
            <person name="Roger A.J."/>
        </authorList>
    </citation>
    <scope>NUCLEOTIDE SEQUENCE</scope>
    <source>
        <strain evidence="6">Busselton2</strain>
    </source>
</reference>
<comment type="similarity">
    <text evidence="4">Belongs to the PPP phosphatase family.</text>
</comment>
<reference evidence="7" key="1">
    <citation type="submission" date="2022-08" db="EMBL/GenBank/DDBJ databases">
        <title>Novel sulfate-reducing endosymbionts in the free-living metamonad Anaeramoeba.</title>
        <authorList>
            <person name="Jerlstrom-Hultqvist J."/>
            <person name="Cepicka I."/>
            <person name="Gallot-Lavallee L."/>
            <person name="Salas-Leiva D."/>
            <person name="Curtis B.A."/>
            <person name="Zahonova K."/>
            <person name="Pipaliya S."/>
            <person name="Dacks J."/>
            <person name="Roger A.J."/>
        </authorList>
    </citation>
    <scope>NUCLEOTIDE SEQUENCE</scope>
    <source>
        <strain evidence="7">Schooner1</strain>
    </source>
</reference>
<dbReference type="PROSITE" id="PS00125">
    <property type="entry name" value="SER_THR_PHOSPHATASE"/>
    <property type="match status" value="1"/>
</dbReference>
<comment type="caution">
    <text evidence="6">The sequence shown here is derived from an EMBL/GenBank/DDBJ whole genome shotgun (WGS) entry which is preliminary data.</text>
</comment>
<keyword evidence="9" id="KW-1185">Reference proteome</keyword>
<evidence type="ECO:0000256" key="1">
    <source>
        <dbReference type="ARBA" id="ARBA00022723"/>
    </source>
</evidence>
<keyword evidence="3" id="KW-0464">Manganese</keyword>
<evidence type="ECO:0000313" key="8">
    <source>
        <dbReference type="Proteomes" id="UP001146793"/>
    </source>
</evidence>
<gene>
    <name evidence="6" type="ORF">M0812_08832</name>
    <name evidence="7" type="ORF">M0813_08069</name>
</gene>
<dbReference type="InterPro" id="IPR006186">
    <property type="entry name" value="Ser/Thr-sp_prot-phosphatase"/>
</dbReference>
<dbReference type="Proteomes" id="UP001146793">
    <property type="component" value="Unassembled WGS sequence"/>
</dbReference>
<organism evidence="6 8">
    <name type="scientific">Anaeramoeba flamelloides</name>
    <dbReference type="NCBI Taxonomy" id="1746091"/>
    <lineage>
        <taxon>Eukaryota</taxon>
        <taxon>Metamonada</taxon>
        <taxon>Anaeramoebidae</taxon>
        <taxon>Anaeramoeba</taxon>
    </lineage>
</organism>
<comment type="catalytic activity">
    <reaction evidence="4">
        <text>O-phospho-L-threonyl-[protein] + H2O = L-threonyl-[protein] + phosphate</text>
        <dbReference type="Rhea" id="RHEA:47004"/>
        <dbReference type="Rhea" id="RHEA-COMP:11060"/>
        <dbReference type="Rhea" id="RHEA-COMP:11605"/>
        <dbReference type="ChEBI" id="CHEBI:15377"/>
        <dbReference type="ChEBI" id="CHEBI:30013"/>
        <dbReference type="ChEBI" id="CHEBI:43474"/>
        <dbReference type="ChEBI" id="CHEBI:61977"/>
        <dbReference type="EC" id="3.1.3.16"/>
    </reaction>
</comment>
<evidence type="ECO:0000313" key="6">
    <source>
        <dbReference type="EMBL" id="KAJ3446295.1"/>
    </source>
</evidence>
<name>A0AAV8A0P5_9EUKA</name>
<dbReference type="SUPFAM" id="SSF56300">
    <property type="entry name" value="Metallo-dependent phosphatases"/>
    <property type="match status" value="1"/>
</dbReference>
<dbReference type="GO" id="GO:0046872">
    <property type="term" value="F:metal ion binding"/>
    <property type="evidence" value="ECO:0007669"/>
    <property type="project" value="UniProtKB-KW"/>
</dbReference>
<dbReference type="AlphaFoldDB" id="A0AAV8A0P5"/>
<dbReference type="Pfam" id="PF00149">
    <property type="entry name" value="Metallophos"/>
    <property type="match status" value="1"/>
</dbReference>
<sequence>MTFNLDKMIEKLQKCEYPTENEIGVLCEKAIEVFSREKNQIEIMPPVTVCGDIHGQFYDLVELFLLGGKIPDTNYLFLGDWVDRGFFSLETLLLLVSLKVKYPTRITMLRGNHEARSVTKIYGFYDEVLMKYNSPQVWLWCTNLFDYLPLTVLISGGIFCVHGGISPSTSTMKDIKEISRVQEVPNDGLFCDLLWSDPAEVSDFTPSPRGAGYLFGQKTLDEFLRTNNLSLVCRAHQLCIQGYKYLFNKKILTIWSAPNYTYRAENQAAILEIDDELNQNIIVYDAAPLEVRQIRKF</sequence>
<feature type="domain" description="Serine/threonine specific protein phosphatases" evidence="5">
    <location>
        <begin position="109"/>
        <end position="114"/>
    </location>
</feature>
<dbReference type="InterPro" id="IPR047129">
    <property type="entry name" value="PPA2-like"/>
</dbReference>
<dbReference type="EC" id="3.1.3.16" evidence="4"/>
<evidence type="ECO:0000313" key="9">
    <source>
        <dbReference type="Proteomes" id="UP001150062"/>
    </source>
</evidence>
<evidence type="ECO:0000256" key="4">
    <source>
        <dbReference type="RuleBase" id="RU004273"/>
    </source>
</evidence>
<evidence type="ECO:0000259" key="5">
    <source>
        <dbReference type="PROSITE" id="PS00125"/>
    </source>
</evidence>
<dbReference type="EMBL" id="JANTQA010000021">
    <property type="protein sequence ID" value="KAJ3446295.1"/>
    <property type="molecule type" value="Genomic_DNA"/>
</dbReference>
<dbReference type="PANTHER" id="PTHR45619">
    <property type="entry name" value="SERINE/THREONINE-PROTEIN PHOSPHATASE PP2A-RELATED"/>
    <property type="match status" value="1"/>
</dbReference>
<dbReference type="InterPro" id="IPR004843">
    <property type="entry name" value="Calcineurin-like_PHP"/>
</dbReference>
<evidence type="ECO:0000313" key="7">
    <source>
        <dbReference type="EMBL" id="KAJ6229152.1"/>
    </source>
</evidence>
<accession>A0AAV8A0P5</accession>
<dbReference type="SMART" id="SM00156">
    <property type="entry name" value="PP2Ac"/>
    <property type="match status" value="1"/>
</dbReference>